<evidence type="ECO:0000313" key="8">
    <source>
        <dbReference type="EMBL" id="GAA5062672.1"/>
    </source>
</evidence>
<dbReference type="SUPFAM" id="SSF53850">
    <property type="entry name" value="Periplasmic binding protein-like II"/>
    <property type="match status" value="1"/>
</dbReference>
<dbReference type="PROSITE" id="PS50931">
    <property type="entry name" value="HTH_LYSR"/>
    <property type="match status" value="1"/>
</dbReference>
<proteinExistence type="inferred from homology"/>
<dbReference type="Pfam" id="PF00126">
    <property type="entry name" value="HTH_1"/>
    <property type="match status" value="1"/>
</dbReference>
<keyword evidence="4" id="KW-0010">Activator</keyword>
<organism evidence="8 9">
    <name type="scientific">Nocardia callitridis</name>
    <dbReference type="NCBI Taxonomy" id="648753"/>
    <lineage>
        <taxon>Bacteria</taxon>
        <taxon>Bacillati</taxon>
        <taxon>Actinomycetota</taxon>
        <taxon>Actinomycetes</taxon>
        <taxon>Mycobacteriales</taxon>
        <taxon>Nocardiaceae</taxon>
        <taxon>Nocardia</taxon>
    </lineage>
</organism>
<dbReference type="Proteomes" id="UP001500603">
    <property type="component" value="Unassembled WGS sequence"/>
</dbReference>
<evidence type="ECO:0000256" key="5">
    <source>
        <dbReference type="ARBA" id="ARBA00023163"/>
    </source>
</evidence>
<reference evidence="9" key="1">
    <citation type="journal article" date="2019" name="Int. J. Syst. Evol. Microbiol.">
        <title>The Global Catalogue of Microorganisms (GCM) 10K type strain sequencing project: providing services to taxonomists for standard genome sequencing and annotation.</title>
        <authorList>
            <consortium name="The Broad Institute Genomics Platform"/>
            <consortium name="The Broad Institute Genome Sequencing Center for Infectious Disease"/>
            <person name="Wu L."/>
            <person name="Ma J."/>
        </authorList>
    </citation>
    <scope>NUCLEOTIDE SEQUENCE [LARGE SCALE GENOMIC DNA]</scope>
    <source>
        <strain evidence="9">JCM 18298</strain>
    </source>
</reference>
<keyword evidence="5" id="KW-0804">Transcription</keyword>
<evidence type="ECO:0000256" key="6">
    <source>
        <dbReference type="SAM" id="MobiDB-lite"/>
    </source>
</evidence>
<dbReference type="InterPro" id="IPR000847">
    <property type="entry name" value="LysR_HTH_N"/>
</dbReference>
<evidence type="ECO:0000256" key="1">
    <source>
        <dbReference type="ARBA" id="ARBA00009437"/>
    </source>
</evidence>
<sequence>MSATVVTAPTAFYVGLVFDVRRLAVLEAVVRSGSLTAAATVLSYTTSAISQQITALERDVGAILVVRGPSGTRPTRAGRSLLDNAAGIFDAIATAERDLARLSSADHDVVRVASFASAAAAILPAAVAEFRSAFPRSGIQLITADPVEAVALLDGGGAEVAVITEVPGEPQEFPHLHTVPIFDDEFFVVLPAQHRLAGAAAVALAALAKEKWVVSTATGTCPDTRVFRAACTRAGFVPEVTFRSEDYSTVQGLVAAGVGVSLVPSLAAADARADVVVRRVDGPAPVRRIALATASRPVRASALAGLVGLVHGVGVRMASNPAHRGRAYSSTAHARRIGEPLTH</sequence>
<dbReference type="PANTHER" id="PTHR30346:SF29">
    <property type="entry name" value="LYSR SUBSTRATE-BINDING"/>
    <property type="match status" value="1"/>
</dbReference>
<keyword evidence="9" id="KW-1185">Reference proteome</keyword>
<gene>
    <name evidence="8" type="ORF">GCM10023318_46580</name>
</gene>
<dbReference type="Pfam" id="PF03466">
    <property type="entry name" value="LysR_substrate"/>
    <property type="match status" value="1"/>
</dbReference>
<dbReference type="InterPro" id="IPR005119">
    <property type="entry name" value="LysR_subst-bd"/>
</dbReference>
<dbReference type="PANTHER" id="PTHR30346">
    <property type="entry name" value="TRANSCRIPTIONAL DUAL REGULATOR HCAR-RELATED"/>
    <property type="match status" value="1"/>
</dbReference>
<name>A0ABP9KRX5_9NOCA</name>
<evidence type="ECO:0000256" key="3">
    <source>
        <dbReference type="ARBA" id="ARBA00023125"/>
    </source>
</evidence>
<evidence type="ECO:0000313" key="9">
    <source>
        <dbReference type="Proteomes" id="UP001500603"/>
    </source>
</evidence>
<dbReference type="RefSeq" id="WP_345497883.1">
    <property type="nucleotide sequence ID" value="NZ_BAABJM010000005.1"/>
</dbReference>
<dbReference type="InterPro" id="IPR036388">
    <property type="entry name" value="WH-like_DNA-bd_sf"/>
</dbReference>
<keyword evidence="3" id="KW-0238">DNA-binding</keyword>
<evidence type="ECO:0000256" key="4">
    <source>
        <dbReference type="ARBA" id="ARBA00023159"/>
    </source>
</evidence>
<dbReference type="Gene3D" id="1.10.10.10">
    <property type="entry name" value="Winged helix-like DNA-binding domain superfamily/Winged helix DNA-binding domain"/>
    <property type="match status" value="1"/>
</dbReference>
<evidence type="ECO:0000256" key="2">
    <source>
        <dbReference type="ARBA" id="ARBA00023015"/>
    </source>
</evidence>
<dbReference type="SUPFAM" id="SSF46785">
    <property type="entry name" value="Winged helix' DNA-binding domain"/>
    <property type="match status" value="1"/>
</dbReference>
<protein>
    <submittedName>
        <fullName evidence="8">LysR family transcriptional regulator</fullName>
    </submittedName>
</protein>
<feature type="region of interest" description="Disordered" evidence="6">
    <location>
        <begin position="324"/>
        <end position="343"/>
    </location>
</feature>
<evidence type="ECO:0000259" key="7">
    <source>
        <dbReference type="PROSITE" id="PS50931"/>
    </source>
</evidence>
<accession>A0ABP9KRX5</accession>
<comment type="caution">
    <text evidence="8">The sequence shown here is derived from an EMBL/GenBank/DDBJ whole genome shotgun (WGS) entry which is preliminary data.</text>
</comment>
<comment type="similarity">
    <text evidence="1">Belongs to the LysR transcriptional regulatory family.</text>
</comment>
<feature type="domain" description="HTH lysR-type" evidence="7">
    <location>
        <begin position="18"/>
        <end position="75"/>
    </location>
</feature>
<keyword evidence="2" id="KW-0805">Transcription regulation</keyword>
<dbReference type="EMBL" id="BAABJM010000005">
    <property type="protein sequence ID" value="GAA5062672.1"/>
    <property type="molecule type" value="Genomic_DNA"/>
</dbReference>
<dbReference type="InterPro" id="IPR036390">
    <property type="entry name" value="WH_DNA-bd_sf"/>
</dbReference>
<dbReference type="Gene3D" id="3.40.190.10">
    <property type="entry name" value="Periplasmic binding protein-like II"/>
    <property type="match status" value="2"/>
</dbReference>